<dbReference type="OrthoDB" id="3473305at2759"/>
<dbReference type="Proteomes" id="UP000235371">
    <property type="component" value="Unassembled WGS sequence"/>
</dbReference>
<dbReference type="InterPro" id="IPR045518">
    <property type="entry name" value="2EXR"/>
</dbReference>
<dbReference type="PANTHER" id="PTHR35910">
    <property type="entry name" value="2EXR DOMAIN-CONTAINING PROTEIN"/>
    <property type="match status" value="1"/>
</dbReference>
<dbReference type="AlphaFoldDB" id="A0A2J6TJI4"/>
<evidence type="ECO:0000259" key="1">
    <source>
        <dbReference type="Pfam" id="PF20150"/>
    </source>
</evidence>
<proteinExistence type="predicted"/>
<dbReference type="RefSeq" id="XP_024740064.1">
    <property type="nucleotide sequence ID" value="XM_024882726.1"/>
</dbReference>
<keyword evidence="3" id="KW-1185">Reference proteome</keyword>
<evidence type="ECO:0000313" key="2">
    <source>
        <dbReference type="EMBL" id="PMD63160.1"/>
    </source>
</evidence>
<sequence length="282" mass="32961">MSSGPCTYCPPSKPSVKSWQTRTRAPETFTLFPKLAPEIRIRIWRLAASEPREIKLYVLSPEWMDTKMKEQTRAPAIMHICRESRMMLILGLSREEGKRFYTVCVEKASLLHRLGWSPTNPETISGAKSIVWVNFGIDRFVYESGYNTSFRRYYEVGFNFEKFVLQQIRHLGLANTKVSNLVWGINELYYGRVLSIKGLKSFKIIQRMSGIEHNKGCPLRELIMDKIRNEVAVNKKRWGWKVPAKIEWRSREAKHLPRRSENASVVTADEEMIWQFEETIIL</sequence>
<dbReference type="InParanoid" id="A0A2J6TJI4"/>
<organism evidence="2 3">
    <name type="scientific">Hyaloscypha bicolor E</name>
    <dbReference type="NCBI Taxonomy" id="1095630"/>
    <lineage>
        <taxon>Eukaryota</taxon>
        <taxon>Fungi</taxon>
        <taxon>Dikarya</taxon>
        <taxon>Ascomycota</taxon>
        <taxon>Pezizomycotina</taxon>
        <taxon>Leotiomycetes</taxon>
        <taxon>Helotiales</taxon>
        <taxon>Hyaloscyphaceae</taxon>
        <taxon>Hyaloscypha</taxon>
        <taxon>Hyaloscypha bicolor</taxon>
    </lineage>
</organism>
<dbReference type="PANTHER" id="PTHR35910:SF6">
    <property type="entry name" value="2EXR DOMAIN-CONTAINING PROTEIN"/>
    <property type="match status" value="1"/>
</dbReference>
<reference evidence="2 3" key="1">
    <citation type="submission" date="2016-04" db="EMBL/GenBank/DDBJ databases">
        <title>A degradative enzymes factory behind the ericoid mycorrhizal symbiosis.</title>
        <authorList>
            <consortium name="DOE Joint Genome Institute"/>
            <person name="Martino E."/>
            <person name="Morin E."/>
            <person name="Grelet G."/>
            <person name="Kuo A."/>
            <person name="Kohler A."/>
            <person name="Daghino S."/>
            <person name="Barry K."/>
            <person name="Choi C."/>
            <person name="Cichocki N."/>
            <person name="Clum A."/>
            <person name="Copeland A."/>
            <person name="Hainaut M."/>
            <person name="Haridas S."/>
            <person name="Labutti K."/>
            <person name="Lindquist E."/>
            <person name="Lipzen A."/>
            <person name="Khouja H.-R."/>
            <person name="Murat C."/>
            <person name="Ohm R."/>
            <person name="Olson A."/>
            <person name="Spatafora J."/>
            <person name="Veneault-Fourrey C."/>
            <person name="Henrissat B."/>
            <person name="Grigoriev I."/>
            <person name="Martin F."/>
            <person name="Perotto S."/>
        </authorList>
    </citation>
    <scope>NUCLEOTIDE SEQUENCE [LARGE SCALE GENOMIC DNA]</scope>
    <source>
        <strain evidence="2 3">E</strain>
    </source>
</reference>
<accession>A0A2J6TJI4</accession>
<evidence type="ECO:0000313" key="3">
    <source>
        <dbReference type="Proteomes" id="UP000235371"/>
    </source>
</evidence>
<name>A0A2J6TJI4_9HELO</name>
<dbReference type="EMBL" id="KZ613782">
    <property type="protein sequence ID" value="PMD63160.1"/>
    <property type="molecule type" value="Genomic_DNA"/>
</dbReference>
<feature type="domain" description="2EXR" evidence="1">
    <location>
        <begin position="29"/>
        <end position="138"/>
    </location>
</feature>
<protein>
    <recommendedName>
        <fullName evidence="1">2EXR domain-containing protein</fullName>
    </recommendedName>
</protein>
<dbReference type="GeneID" id="36590803"/>
<dbReference type="Pfam" id="PF20150">
    <property type="entry name" value="2EXR"/>
    <property type="match status" value="1"/>
</dbReference>
<gene>
    <name evidence="2" type="ORF">K444DRAFT_626903</name>
</gene>